<keyword evidence="3" id="KW-1185">Reference proteome</keyword>
<sequence length="418" mass="45248">MADLITVRIPELPEQPGETLSLEDKVPVFIAAENKTKHCSINSLRDLIVVGDDGSYAPVYNGGSVIYVVPSAQSGTATASIPTLAGMNFNLYRNGVPLLPTEYEILSAGGFKLKAGLLMSAAERYELRVFELQGGNAGSGAGGLVTGKVVVTANKTLAATDANKLIQIRGANNILTIILPDGDSVPENTIIPIESTINNLKQHKIQTQNGQYIYFKSTSKTYMWIGVSEMLFLYWGGDGWYVFGYDGNFLNLTQPVAAYKVGFNQYKADGSIVNRADCPKLWEEVLTLGLSLVDDATWLTPSVTLGGRTVEKPYRGCFSTGNGVDTLRLPDLTNVALRGLKASDSDRYYNNAGGFQRNEFESHDHDSGIYNNSQDYDDGGSTPNNIGTTATSQKIKTSKSGGTETRMDNVGVIWVINY</sequence>
<name>A0ABV3ZN12_9BACT</name>
<protein>
    <recommendedName>
        <fullName evidence="4">Phage tail collar domain-containing protein</fullName>
    </recommendedName>
</protein>
<feature type="region of interest" description="Disordered" evidence="1">
    <location>
        <begin position="356"/>
        <end position="402"/>
    </location>
</feature>
<gene>
    <name evidence="2" type="ORF">QTN47_27415</name>
</gene>
<dbReference type="SUPFAM" id="SSF88874">
    <property type="entry name" value="Receptor-binding domain of short tail fibre protein gp12"/>
    <property type="match status" value="1"/>
</dbReference>
<dbReference type="RefSeq" id="WP_369332684.1">
    <property type="nucleotide sequence ID" value="NZ_JAULBC010000015.1"/>
</dbReference>
<evidence type="ECO:0000313" key="2">
    <source>
        <dbReference type="EMBL" id="MEX6691269.1"/>
    </source>
</evidence>
<comment type="caution">
    <text evidence="2">The sequence shown here is derived from an EMBL/GenBank/DDBJ whole genome shotgun (WGS) entry which is preliminary data.</text>
</comment>
<accession>A0ABV3ZN12</accession>
<reference evidence="2 3" key="1">
    <citation type="submission" date="2023-07" db="EMBL/GenBank/DDBJ databases">
        <authorList>
            <person name="Lian W.-H."/>
        </authorList>
    </citation>
    <scope>NUCLEOTIDE SEQUENCE [LARGE SCALE GENOMIC DNA]</scope>
    <source>
        <strain evidence="2 3">SYSU DXS3180</strain>
    </source>
</reference>
<proteinExistence type="predicted"/>
<evidence type="ECO:0000256" key="1">
    <source>
        <dbReference type="SAM" id="MobiDB-lite"/>
    </source>
</evidence>
<dbReference type="EMBL" id="JAULBC010000015">
    <property type="protein sequence ID" value="MEX6691269.1"/>
    <property type="molecule type" value="Genomic_DNA"/>
</dbReference>
<dbReference type="Proteomes" id="UP001560573">
    <property type="component" value="Unassembled WGS sequence"/>
</dbReference>
<organism evidence="2 3">
    <name type="scientific">Danxiaibacter flavus</name>
    <dbReference type="NCBI Taxonomy" id="3049108"/>
    <lineage>
        <taxon>Bacteria</taxon>
        <taxon>Pseudomonadati</taxon>
        <taxon>Bacteroidota</taxon>
        <taxon>Chitinophagia</taxon>
        <taxon>Chitinophagales</taxon>
        <taxon>Chitinophagaceae</taxon>
        <taxon>Danxiaibacter</taxon>
    </lineage>
</organism>
<feature type="compositionally biased region" description="Polar residues" evidence="1">
    <location>
        <begin position="381"/>
        <end position="402"/>
    </location>
</feature>
<evidence type="ECO:0008006" key="4">
    <source>
        <dbReference type="Google" id="ProtNLM"/>
    </source>
</evidence>
<evidence type="ECO:0000313" key="3">
    <source>
        <dbReference type="Proteomes" id="UP001560573"/>
    </source>
</evidence>
<feature type="compositionally biased region" description="Basic and acidic residues" evidence="1">
    <location>
        <begin position="358"/>
        <end position="367"/>
    </location>
</feature>